<evidence type="ECO:0000259" key="8">
    <source>
        <dbReference type="PROSITE" id="PS50928"/>
    </source>
</evidence>
<dbReference type="InterPro" id="IPR035906">
    <property type="entry name" value="MetI-like_sf"/>
</dbReference>
<organism evidence="9 10">
    <name type="scientific">Tsukamurella soli</name>
    <dbReference type="NCBI Taxonomy" id="644556"/>
    <lineage>
        <taxon>Bacteria</taxon>
        <taxon>Bacillati</taxon>
        <taxon>Actinomycetota</taxon>
        <taxon>Actinomycetes</taxon>
        <taxon>Mycobacteriales</taxon>
        <taxon>Tsukamurellaceae</taxon>
        <taxon>Tsukamurella</taxon>
    </lineage>
</organism>
<dbReference type="PANTHER" id="PTHR43386">
    <property type="entry name" value="OLIGOPEPTIDE TRANSPORT SYSTEM PERMEASE PROTEIN APPC"/>
    <property type="match status" value="1"/>
</dbReference>
<dbReference type="InterPro" id="IPR050366">
    <property type="entry name" value="BP-dependent_transpt_permease"/>
</dbReference>
<keyword evidence="10" id="KW-1185">Reference proteome</keyword>
<reference evidence="10" key="1">
    <citation type="journal article" date="2019" name="Int. J. Syst. Evol. Microbiol.">
        <title>The Global Catalogue of Microorganisms (GCM) 10K type strain sequencing project: providing services to taxonomists for standard genome sequencing and annotation.</title>
        <authorList>
            <consortium name="The Broad Institute Genomics Platform"/>
            <consortium name="The Broad Institute Genome Sequencing Center for Infectious Disease"/>
            <person name="Wu L."/>
            <person name="Ma J."/>
        </authorList>
    </citation>
    <scope>NUCLEOTIDE SEQUENCE [LARGE SCALE GENOMIC DNA]</scope>
    <source>
        <strain evidence="10">JCM 17688</strain>
    </source>
</reference>
<evidence type="ECO:0000256" key="5">
    <source>
        <dbReference type="ARBA" id="ARBA00022989"/>
    </source>
</evidence>
<comment type="caution">
    <text evidence="9">The sequence shown here is derived from an EMBL/GenBank/DDBJ whole genome shotgun (WGS) entry which is preliminary data.</text>
</comment>
<name>A0ABP8JPI2_9ACTN</name>
<dbReference type="PANTHER" id="PTHR43386:SF25">
    <property type="entry name" value="PEPTIDE ABC TRANSPORTER PERMEASE PROTEIN"/>
    <property type="match status" value="1"/>
</dbReference>
<accession>A0ABP8JPI2</accession>
<dbReference type="CDD" id="cd06261">
    <property type="entry name" value="TM_PBP2"/>
    <property type="match status" value="1"/>
</dbReference>
<dbReference type="PROSITE" id="PS50928">
    <property type="entry name" value="ABC_TM1"/>
    <property type="match status" value="1"/>
</dbReference>
<feature type="transmembrane region" description="Helical" evidence="7">
    <location>
        <begin position="12"/>
        <end position="35"/>
    </location>
</feature>
<dbReference type="SUPFAM" id="SSF161098">
    <property type="entry name" value="MetI-like"/>
    <property type="match status" value="1"/>
</dbReference>
<protein>
    <recommendedName>
        <fullName evidence="8">ABC transmembrane type-1 domain-containing protein</fullName>
    </recommendedName>
</protein>
<feature type="transmembrane region" description="Helical" evidence="7">
    <location>
        <begin position="239"/>
        <end position="262"/>
    </location>
</feature>
<dbReference type="Proteomes" id="UP001500635">
    <property type="component" value="Unassembled WGS sequence"/>
</dbReference>
<feature type="transmembrane region" description="Helical" evidence="7">
    <location>
        <begin position="112"/>
        <end position="130"/>
    </location>
</feature>
<dbReference type="EMBL" id="BAABFR010000036">
    <property type="protein sequence ID" value="GAA4394071.1"/>
    <property type="molecule type" value="Genomic_DNA"/>
</dbReference>
<comment type="subcellular location">
    <subcellularLocation>
        <location evidence="1 7">Cell membrane</location>
        <topology evidence="1 7">Multi-pass membrane protein</topology>
    </subcellularLocation>
</comment>
<keyword evidence="2 7" id="KW-0813">Transport</keyword>
<evidence type="ECO:0000256" key="6">
    <source>
        <dbReference type="ARBA" id="ARBA00023136"/>
    </source>
</evidence>
<feature type="transmembrane region" description="Helical" evidence="7">
    <location>
        <begin position="78"/>
        <end position="100"/>
    </location>
</feature>
<keyword evidence="3" id="KW-1003">Cell membrane</keyword>
<comment type="similarity">
    <text evidence="7">Belongs to the binding-protein-dependent transport system permease family.</text>
</comment>
<feature type="domain" description="ABC transmembrane type-1" evidence="8">
    <location>
        <begin position="74"/>
        <end position="262"/>
    </location>
</feature>
<evidence type="ECO:0000256" key="4">
    <source>
        <dbReference type="ARBA" id="ARBA00022692"/>
    </source>
</evidence>
<sequence>MSAARRRPRPPAGLLVGAVLLAAIAAVGVLAPLLAPADPLRQIPGANLLPPSASHLLGTDELDRDVLSRVLYGIRTSLTVIAAAVPLGAAAGIAAGLLGATGRVADAVVSRVTAVVLAFPALILAILLTAVRGPGAVTVVLAIAVAEAPSFARLTRSEVQRLRGRPYVEASRLAGAGTTWVLTRHILPNAVEPLVVQVALAMTLGVFVEAGMSFVGVGVRPPQPSLGSLLAEAVYDWDANAGYAIGPVVAIVALSLSLLLIARGVAGWRR</sequence>
<evidence type="ECO:0000256" key="2">
    <source>
        <dbReference type="ARBA" id="ARBA00022448"/>
    </source>
</evidence>
<evidence type="ECO:0000256" key="7">
    <source>
        <dbReference type="RuleBase" id="RU363032"/>
    </source>
</evidence>
<proteinExistence type="inferred from homology"/>
<keyword evidence="6 7" id="KW-0472">Membrane</keyword>
<dbReference type="Gene3D" id="1.10.3720.10">
    <property type="entry name" value="MetI-like"/>
    <property type="match status" value="1"/>
</dbReference>
<evidence type="ECO:0000256" key="1">
    <source>
        <dbReference type="ARBA" id="ARBA00004651"/>
    </source>
</evidence>
<keyword evidence="4 7" id="KW-0812">Transmembrane</keyword>
<feature type="transmembrane region" description="Helical" evidence="7">
    <location>
        <begin position="194"/>
        <end position="219"/>
    </location>
</feature>
<evidence type="ECO:0000313" key="10">
    <source>
        <dbReference type="Proteomes" id="UP001500635"/>
    </source>
</evidence>
<feature type="transmembrane region" description="Helical" evidence="7">
    <location>
        <begin position="136"/>
        <end position="155"/>
    </location>
</feature>
<evidence type="ECO:0000256" key="3">
    <source>
        <dbReference type="ARBA" id="ARBA00022475"/>
    </source>
</evidence>
<dbReference type="Pfam" id="PF00528">
    <property type="entry name" value="BPD_transp_1"/>
    <property type="match status" value="1"/>
</dbReference>
<dbReference type="RefSeq" id="WP_344996130.1">
    <property type="nucleotide sequence ID" value="NZ_BAABFR010000036.1"/>
</dbReference>
<keyword evidence="5 7" id="KW-1133">Transmembrane helix</keyword>
<dbReference type="InterPro" id="IPR000515">
    <property type="entry name" value="MetI-like"/>
</dbReference>
<evidence type="ECO:0000313" key="9">
    <source>
        <dbReference type="EMBL" id="GAA4394071.1"/>
    </source>
</evidence>
<gene>
    <name evidence="9" type="ORF">GCM10023147_25460</name>
</gene>